<protein>
    <submittedName>
        <fullName evidence="1">Uncharacterized protein</fullName>
    </submittedName>
</protein>
<sequence>MNGYCCICNCDVPITKDKINIFLWYSCTLPPLDLSPSAIIDHLHTNDFYSLGAHEVKRILKVDCLLRKKVFKQKNIKKIVFTNNNLFNKNKLSKNDSIGSLLIQRYL</sequence>
<keyword evidence="2" id="KW-1185">Reference proteome</keyword>
<reference evidence="2" key="1">
    <citation type="submission" date="2013-02" db="EMBL/GenBank/DDBJ databases">
        <authorList>
            <consortium name="The Broad Institute Genome Sequencing Platform"/>
            <person name="Cuomo C."/>
            <person name="Becnel J."/>
            <person name="Sanscrainte N."/>
            <person name="Walker B."/>
            <person name="Young S.K."/>
            <person name="Zeng Q."/>
            <person name="Gargeya S."/>
            <person name="Fitzgerald M."/>
            <person name="Haas B."/>
            <person name="Abouelleil A."/>
            <person name="Alvarado L."/>
            <person name="Arachchi H.M."/>
            <person name="Berlin A.M."/>
            <person name="Chapman S.B."/>
            <person name="Dewar J."/>
            <person name="Goldberg J."/>
            <person name="Griggs A."/>
            <person name="Gujja S."/>
            <person name="Hansen M."/>
            <person name="Howarth C."/>
            <person name="Imamovic A."/>
            <person name="Larimer J."/>
            <person name="McCowan C."/>
            <person name="Murphy C."/>
            <person name="Neiman D."/>
            <person name="Pearson M."/>
            <person name="Priest M."/>
            <person name="Roberts A."/>
            <person name="Saif S."/>
            <person name="Shea T."/>
            <person name="Sisk P."/>
            <person name="Sykes S."/>
            <person name="Wortman J."/>
            <person name="Nusbaum C."/>
            <person name="Birren B."/>
        </authorList>
    </citation>
    <scope>NUCLEOTIDE SEQUENCE [LARGE SCALE GENOMIC DNA]</scope>
    <source>
        <strain evidence="2">PRA339</strain>
    </source>
</reference>
<dbReference type="Proteomes" id="UP000030655">
    <property type="component" value="Unassembled WGS sequence"/>
</dbReference>
<name>A0A059EZW1_9MICR</name>
<dbReference type="VEuPathDB" id="MicrosporidiaDB:H312_02196"/>
<organism evidence="1 2">
    <name type="scientific">Anncaliia algerae PRA339</name>
    <dbReference type="NCBI Taxonomy" id="1288291"/>
    <lineage>
        <taxon>Eukaryota</taxon>
        <taxon>Fungi</taxon>
        <taxon>Fungi incertae sedis</taxon>
        <taxon>Microsporidia</taxon>
        <taxon>Tubulinosematoidea</taxon>
        <taxon>Tubulinosematidae</taxon>
        <taxon>Anncaliia</taxon>
    </lineage>
</organism>
<dbReference type="EMBL" id="KK365183">
    <property type="protein sequence ID" value="KCZ80402.1"/>
    <property type="molecule type" value="Genomic_DNA"/>
</dbReference>
<gene>
    <name evidence="1" type="ORF">H312_02196</name>
</gene>
<evidence type="ECO:0000313" key="1">
    <source>
        <dbReference type="EMBL" id="KCZ80402.1"/>
    </source>
</evidence>
<evidence type="ECO:0000313" key="2">
    <source>
        <dbReference type="Proteomes" id="UP000030655"/>
    </source>
</evidence>
<proteinExistence type="predicted"/>
<reference evidence="1 2" key="2">
    <citation type="submission" date="2014-03" db="EMBL/GenBank/DDBJ databases">
        <title>The Genome Sequence of Anncaliia algerae insect isolate PRA339.</title>
        <authorList>
            <consortium name="The Broad Institute Genome Sequencing Platform"/>
            <consortium name="The Broad Institute Genome Sequencing Center for Infectious Disease"/>
            <person name="Cuomo C."/>
            <person name="Becnel J."/>
            <person name="Sanscrainte N."/>
            <person name="Walker B."/>
            <person name="Young S.K."/>
            <person name="Zeng Q."/>
            <person name="Gargeya S."/>
            <person name="Fitzgerald M."/>
            <person name="Haas B."/>
            <person name="Abouelleil A."/>
            <person name="Alvarado L."/>
            <person name="Arachchi H.M."/>
            <person name="Berlin A.M."/>
            <person name="Chapman S.B."/>
            <person name="Dewar J."/>
            <person name="Goldberg J."/>
            <person name="Griggs A."/>
            <person name="Gujja S."/>
            <person name="Hansen M."/>
            <person name="Howarth C."/>
            <person name="Imamovic A."/>
            <person name="Larimer J."/>
            <person name="McCowan C."/>
            <person name="Murphy C."/>
            <person name="Neiman D."/>
            <person name="Pearson M."/>
            <person name="Priest M."/>
            <person name="Roberts A."/>
            <person name="Saif S."/>
            <person name="Shea T."/>
            <person name="Sisk P."/>
            <person name="Sykes S."/>
            <person name="Wortman J."/>
            <person name="Nusbaum C."/>
            <person name="Birren B."/>
        </authorList>
    </citation>
    <scope>NUCLEOTIDE SEQUENCE [LARGE SCALE GENOMIC DNA]</scope>
    <source>
        <strain evidence="1 2">PRA339</strain>
    </source>
</reference>
<accession>A0A059EZW1</accession>
<dbReference type="HOGENOM" id="CLU_2216044_0_0_1"/>
<dbReference type="AlphaFoldDB" id="A0A059EZW1"/>
<feature type="non-terminal residue" evidence="1">
    <location>
        <position position="107"/>
    </location>
</feature>